<evidence type="ECO:0000313" key="1">
    <source>
        <dbReference type="EMBL" id="OOC09113.1"/>
    </source>
</evidence>
<dbReference type="AlphaFoldDB" id="A0A1V2ZWA1"/>
<evidence type="ECO:0000313" key="2">
    <source>
        <dbReference type="Proteomes" id="UP000189177"/>
    </source>
</evidence>
<dbReference type="STRING" id="252474.B1A74_12725"/>
<reference evidence="1 2" key="1">
    <citation type="submission" date="2017-02" db="EMBL/GenBank/DDBJ databases">
        <title>Genomic diversity within the haloalkaliphilic genus Thioalkalivibrio.</title>
        <authorList>
            <person name="Ahn A.-C."/>
            <person name="Meier-Kolthoff J."/>
            <person name="Overmars L."/>
            <person name="Richter M."/>
            <person name="Woyke T."/>
            <person name="Sorokin D.Y."/>
            <person name="Muyzer G."/>
        </authorList>
    </citation>
    <scope>NUCLEOTIDE SEQUENCE [LARGE SCALE GENOMIC DNA]</scope>
    <source>
        <strain evidence="1 2">HL17</strain>
    </source>
</reference>
<accession>A0A1V2ZWA1</accession>
<gene>
    <name evidence="1" type="ORF">B1A74_12725</name>
</gene>
<dbReference type="RefSeq" id="WP_026289022.1">
    <property type="nucleotide sequence ID" value="NZ_MUZR01000062.1"/>
</dbReference>
<proteinExistence type="predicted"/>
<comment type="caution">
    <text evidence="1">The sequence shown here is derived from an EMBL/GenBank/DDBJ whole genome shotgun (WGS) entry which is preliminary data.</text>
</comment>
<sequence>MKRYGIRIRMPEDATFRMPHLLGPDWEACRWYETEEAREKAFAETTADLSNYRKGDRPAQIVERIDRDA</sequence>
<keyword evidence="2" id="KW-1185">Reference proteome</keyword>
<protein>
    <submittedName>
        <fullName evidence="1">Uncharacterized protein</fullName>
    </submittedName>
</protein>
<organism evidence="1 2">
    <name type="scientific">Thioalkalivibrio halophilus</name>
    <dbReference type="NCBI Taxonomy" id="252474"/>
    <lineage>
        <taxon>Bacteria</taxon>
        <taxon>Pseudomonadati</taxon>
        <taxon>Pseudomonadota</taxon>
        <taxon>Gammaproteobacteria</taxon>
        <taxon>Chromatiales</taxon>
        <taxon>Ectothiorhodospiraceae</taxon>
        <taxon>Thioalkalivibrio</taxon>
    </lineage>
</organism>
<dbReference type="EMBL" id="MUZR01000062">
    <property type="protein sequence ID" value="OOC09113.1"/>
    <property type="molecule type" value="Genomic_DNA"/>
</dbReference>
<name>A0A1V2ZWA1_9GAMM</name>
<dbReference type="Proteomes" id="UP000189177">
    <property type="component" value="Unassembled WGS sequence"/>
</dbReference>